<reference evidence="3" key="1">
    <citation type="submission" date="2021-02" db="EMBL/GenBank/DDBJ databases">
        <title>Natronogracilivirga saccharolytica gen. nov. sp. nov. a new anaerobic, haloalkiliphilic carbohydrate-fermenting bacterium from soda lake and proposing of Cyclonatronumiaceae fam. nov. in the phylum Balneolaeota.</title>
        <authorList>
            <person name="Zhilina T.N."/>
            <person name="Sorokin D.Y."/>
            <person name="Zavarzina D.G."/>
            <person name="Toshchakov S.V."/>
            <person name="Kublanov I.V."/>
        </authorList>
    </citation>
    <scope>NUCLEOTIDE SEQUENCE</scope>
    <source>
        <strain evidence="3">Z-1702</strain>
    </source>
</reference>
<dbReference type="Pfam" id="PF00487">
    <property type="entry name" value="FA_desaturase"/>
    <property type="match status" value="1"/>
</dbReference>
<dbReference type="AlphaFoldDB" id="A0A8J7UW63"/>
<dbReference type="EMBL" id="JAFIDN010000002">
    <property type="protein sequence ID" value="MBP3191889.1"/>
    <property type="molecule type" value="Genomic_DNA"/>
</dbReference>
<keyword evidence="1" id="KW-1133">Transmembrane helix</keyword>
<feature type="transmembrane region" description="Helical" evidence="1">
    <location>
        <begin position="235"/>
        <end position="257"/>
    </location>
</feature>
<feature type="transmembrane region" description="Helical" evidence="1">
    <location>
        <begin position="68"/>
        <end position="89"/>
    </location>
</feature>
<protein>
    <submittedName>
        <fullName evidence="3">Acyl-CoA desaturase</fullName>
    </submittedName>
</protein>
<gene>
    <name evidence="3" type="ORF">NATSA_04340</name>
</gene>
<accession>A0A8J7UW63</accession>
<feature type="transmembrane region" description="Helical" evidence="1">
    <location>
        <begin position="205"/>
        <end position="228"/>
    </location>
</feature>
<name>A0A8J7UW63_9BACT</name>
<dbReference type="PANTHER" id="PTHR19353">
    <property type="entry name" value="FATTY ACID DESATURASE 2"/>
    <property type="match status" value="1"/>
</dbReference>
<keyword evidence="4" id="KW-1185">Reference proteome</keyword>
<comment type="caution">
    <text evidence="3">The sequence shown here is derived from an EMBL/GenBank/DDBJ whole genome shotgun (WGS) entry which is preliminary data.</text>
</comment>
<sequence>MQKRQRVTFVGKDRNIFFKTLKQRVDRHFRDQGKTMHANAAMVLKSVIMLALYIVPFCVIILMQPPLWLSLLLWFVMGVGMAGIGMAIMHDANHGAYSSRPAVNKILGFSLNLVGGSRHNWHLQHNILHHTYTNITHLDDDIESKLILRYSPHTRVRWYHKLQPFYAFIFYGILTLYWVTLKDFVQFVRYTMDGVNPNSFGRNTVLLSGIISLKIVYFFVFIGLPVLAGIAVSHVVAGFLLMHFVAGIILTTVFQLAHSVDETEFPLPDEEGKIQNAWAIHQMETTVNFARYNKLLSWYLGGLNFQVEHHLFPKICHVHYPEVAEIARKTAREFDVTYNEHQTLGAALKSHIHFMIRIGKLPDLNDGIG</sequence>
<dbReference type="RefSeq" id="WP_210510740.1">
    <property type="nucleotide sequence ID" value="NZ_JAFIDN010000002.1"/>
</dbReference>
<organism evidence="3 4">
    <name type="scientific">Natronogracilivirga saccharolytica</name>
    <dbReference type="NCBI Taxonomy" id="2812953"/>
    <lineage>
        <taxon>Bacteria</taxon>
        <taxon>Pseudomonadati</taxon>
        <taxon>Balneolota</taxon>
        <taxon>Balneolia</taxon>
        <taxon>Balneolales</taxon>
        <taxon>Cyclonatronaceae</taxon>
        <taxon>Natronogracilivirga</taxon>
    </lineage>
</organism>
<feature type="transmembrane region" description="Helical" evidence="1">
    <location>
        <begin position="42"/>
        <end position="62"/>
    </location>
</feature>
<dbReference type="Proteomes" id="UP000673975">
    <property type="component" value="Unassembled WGS sequence"/>
</dbReference>
<dbReference type="PANTHER" id="PTHR19353:SF19">
    <property type="entry name" value="DELTA(5) FATTY ACID DESATURASE C-RELATED"/>
    <property type="match status" value="1"/>
</dbReference>
<proteinExistence type="predicted"/>
<evidence type="ECO:0000313" key="3">
    <source>
        <dbReference type="EMBL" id="MBP3191889.1"/>
    </source>
</evidence>
<keyword evidence="1" id="KW-0472">Membrane</keyword>
<evidence type="ECO:0000259" key="2">
    <source>
        <dbReference type="Pfam" id="PF00487"/>
    </source>
</evidence>
<dbReference type="CDD" id="cd03506">
    <property type="entry name" value="Delta6-FADS-like"/>
    <property type="match status" value="1"/>
</dbReference>
<dbReference type="GO" id="GO:0016020">
    <property type="term" value="C:membrane"/>
    <property type="evidence" value="ECO:0007669"/>
    <property type="project" value="TreeGrafter"/>
</dbReference>
<evidence type="ECO:0000313" key="4">
    <source>
        <dbReference type="Proteomes" id="UP000673975"/>
    </source>
</evidence>
<dbReference type="InterPro" id="IPR005804">
    <property type="entry name" value="FA_desaturase_dom"/>
</dbReference>
<dbReference type="PIRSF" id="PIRSF015921">
    <property type="entry name" value="FA_sphinglp_des"/>
    <property type="match status" value="1"/>
</dbReference>
<dbReference type="InterPro" id="IPR012171">
    <property type="entry name" value="Fatty_acid_desaturase"/>
</dbReference>
<evidence type="ECO:0000256" key="1">
    <source>
        <dbReference type="SAM" id="Phobius"/>
    </source>
</evidence>
<dbReference type="GO" id="GO:0016717">
    <property type="term" value="F:oxidoreductase activity, acting on paired donors, with oxidation of a pair of donors resulting in the reduction of molecular oxygen to two molecules of water"/>
    <property type="evidence" value="ECO:0007669"/>
    <property type="project" value="TreeGrafter"/>
</dbReference>
<keyword evidence="1" id="KW-0812">Transmembrane</keyword>
<feature type="transmembrane region" description="Helical" evidence="1">
    <location>
        <begin position="165"/>
        <end position="185"/>
    </location>
</feature>
<dbReference type="GO" id="GO:0008610">
    <property type="term" value="P:lipid biosynthetic process"/>
    <property type="evidence" value="ECO:0007669"/>
    <property type="project" value="UniProtKB-ARBA"/>
</dbReference>
<feature type="domain" description="Fatty acid desaturase" evidence="2">
    <location>
        <begin position="67"/>
        <end position="340"/>
    </location>
</feature>